<dbReference type="SUPFAM" id="SSF52833">
    <property type="entry name" value="Thioredoxin-like"/>
    <property type="match status" value="1"/>
</dbReference>
<dbReference type="EMBL" id="CP040442">
    <property type="protein sequence ID" value="QOW10696.1"/>
    <property type="molecule type" value="Genomic_DNA"/>
</dbReference>
<dbReference type="PANTHER" id="PTHR13871:SF96">
    <property type="entry name" value="THIOREDOXIN DOMAIN-CONTAINING PROTEIN"/>
    <property type="match status" value="1"/>
</dbReference>
<dbReference type="InterPro" id="IPR036249">
    <property type="entry name" value="Thioredoxin-like_sf"/>
</dbReference>
<keyword evidence="5" id="KW-1185">Reference proteome</keyword>
<sequence length="404" mass="46057">MTRKLLVVVLVFLLYGIFFGQVISGNLAQLANQEVKLEGFNGLTTYPISNTKLDDQGNFNISYSKSDRGIGYLIAADNKPLFVILSGENFEIKGETLSDTESIKILKGQENKWFEQYTAEHRKREQALSAWIYLEKMYATDILFAKQQSLHQSIQKERQRIQDEDTSYLASLPKNSYVSWFLPIRKLVSSVSLVAQYRPEEIPSTLAAFRKLDYADARLYKSGLFKDAIDNHFWLLENSGKPLYGIVVEMKTSIDVLYKNASNDNAKLNEVTTYLFDLLERQSLFQASEYLALKVLNGSAFTVDKNLAQKLEMYHTMKNGNTAPDILFKGDILAPGYEPKNSPKKLSDIKSKYTVVVFGAGWCPKCTEELPEIAEFYSKWKQKSIEVVFVSLDENKLQYEGFAK</sequence>
<gene>
    <name evidence="4" type="ORF">Q73A0000_10070</name>
</gene>
<evidence type="ECO:0000256" key="2">
    <source>
        <dbReference type="ARBA" id="ARBA00023027"/>
    </source>
</evidence>
<name>A0A7M2Y9D4_9FLAO</name>
<dbReference type="InterPro" id="IPR000866">
    <property type="entry name" value="AhpC/TSA"/>
</dbReference>
<dbReference type="Gene3D" id="3.40.30.10">
    <property type="entry name" value="Glutaredoxin"/>
    <property type="match status" value="1"/>
</dbReference>
<dbReference type="RefSeq" id="WP_193810860.1">
    <property type="nucleotide sequence ID" value="NZ_CP040442.1"/>
</dbReference>
<protein>
    <submittedName>
        <fullName evidence="4">TlpA family protein disulfide reductase</fullName>
    </submittedName>
</protein>
<evidence type="ECO:0000256" key="1">
    <source>
        <dbReference type="ARBA" id="ARBA00023002"/>
    </source>
</evidence>
<dbReference type="PROSITE" id="PS51352">
    <property type="entry name" value="THIOREDOXIN_2"/>
    <property type="match status" value="1"/>
</dbReference>
<dbReference type="KEGG" id="kfa:Q73A0000_10070"/>
<feature type="domain" description="Thioredoxin" evidence="3">
    <location>
        <begin position="317"/>
        <end position="404"/>
    </location>
</feature>
<dbReference type="CDD" id="cd02966">
    <property type="entry name" value="TlpA_like_family"/>
    <property type="match status" value="1"/>
</dbReference>
<dbReference type="Proteomes" id="UP000594195">
    <property type="component" value="Chromosome"/>
</dbReference>
<dbReference type="AlphaFoldDB" id="A0A7M2Y9D4"/>
<keyword evidence="2" id="KW-0520">NAD</keyword>
<evidence type="ECO:0000313" key="5">
    <source>
        <dbReference type="Proteomes" id="UP000594195"/>
    </source>
</evidence>
<reference evidence="4 5" key="1">
    <citation type="submission" date="2019-05" db="EMBL/GenBank/DDBJ databases">
        <title>Chryseobacterium sp. isolated from King George Island, maritime Antarctica.</title>
        <authorList>
            <person name="Peng X."/>
        </authorList>
    </citation>
    <scope>NUCLEOTIDE SEQUENCE [LARGE SCALE GENOMIC DNA]</scope>
    <source>
        <strain evidence="4 5">7-3A</strain>
    </source>
</reference>
<dbReference type="InterPro" id="IPR052259">
    <property type="entry name" value="Nucleoredoxin-like"/>
</dbReference>
<dbReference type="InterPro" id="IPR013766">
    <property type="entry name" value="Thioredoxin_domain"/>
</dbReference>
<dbReference type="Pfam" id="PF00578">
    <property type="entry name" value="AhpC-TSA"/>
    <property type="match status" value="1"/>
</dbReference>
<dbReference type="GO" id="GO:0016209">
    <property type="term" value="F:antioxidant activity"/>
    <property type="evidence" value="ECO:0007669"/>
    <property type="project" value="InterPro"/>
</dbReference>
<evidence type="ECO:0000259" key="3">
    <source>
        <dbReference type="PROSITE" id="PS51352"/>
    </source>
</evidence>
<dbReference type="PANTHER" id="PTHR13871">
    <property type="entry name" value="THIOREDOXIN"/>
    <property type="match status" value="1"/>
</dbReference>
<proteinExistence type="predicted"/>
<dbReference type="GO" id="GO:0016491">
    <property type="term" value="F:oxidoreductase activity"/>
    <property type="evidence" value="ECO:0007669"/>
    <property type="project" value="UniProtKB-KW"/>
</dbReference>
<organism evidence="4 5">
    <name type="scientific">Kaistella flava</name>
    <name type="common">ex Peng et al. 2021</name>
    <dbReference type="NCBI Taxonomy" id="2038776"/>
    <lineage>
        <taxon>Bacteria</taxon>
        <taxon>Pseudomonadati</taxon>
        <taxon>Bacteroidota</taxon>
        <taxon>Flavobacteriia</taxon>
        <taxon>Flavobacteriales</taxon>
        <taxon>Weeksellaceae</taxon>
        <taxon>Chryseobacterium group</taxon>
        <taxon>Kaistella</taxon>
    </lineage>
</organism>
<accession>A0A7M2Y9D4</accession>
<evidence type="ECO:0000313" key="4">
    <source>
        <dbReference type="EMBL" id="QOW10696.1"/>
    </source>
</evidence>
<keyword evidence="1" id="KW-0560">Oxidoreductase</keyword>